<proteinExistence type="predicted"/>
<organism evidence="1 2">
    <name type="scientific">Streptomyces scopuliridis</name>
    <dbReference type="NCBI Taxonomy" id="452529"/>
    <lineage>
        <taxon>Bacteria</taxon>
        <taxon>Bacillati</taxon>
        <taxon>Actinomycetota</taxon>
        <taxon>Actinomycetes</taxon>
        <taxon>Kitasatosporales</taxon>
        <taxon>Streptomycetaceae</taxon>
        <taxon>Streptomyces</taxon>
    </lineage>
</organism>
<sequence length="135" mass="14075">MITRKRIALASAALALGGGLIAAPGALASQGAPTAQAAAEAQGVQKASCTYPNVCFIKGGKTVASYKDMGYQKLGTKARSATAGHNSRNDDGAKLYFVHTSGKKATSCAKPHQSWTVKKGWKMYALDIRNSPTCK</sequence>
<accession>A0ACD4ZIM8</accession>
<gene>
    <name evidence="1" type="ORF">OG835_15160</name>
</gene>
<evidence type="ECO:0000313" key="2">
    <source>
        <dbReference type="Proteomes" id="UP001348369"/>
    </source>
</evidence>
<protein>
    <submittedName>
        <fullName evidence="1">Uncharacterized protein</fullName>
    </submittedName>
</protein>
<dbReference type="Proteomes" id="UP001348369">
    <property type="component" value="Chromosome"/>
</dbReference>
<dbReference type="EMBL" id="CP109109">
    <property type="protein sequence ID" value="WSB98228.1"/>
    <property type="molecule type" value="Genomic_DNA"/>
</dbReference>
<evidence type="ECO:0000313" key="1">
    <source>
        <dbReference type="EMBL" id="WSB98228.1"/>
    </source>
</evidence>
<keyword evidence="2" id="KW-1185">Reference proteome</keyword>
<reference evidence="1" key="1">
    <citation type="submission" date="2022-10" db="EMBL/GenBank/DDBJ databases">
        <title>The complete genomes of actinobacterial strains from the NBC collection.</title>
        <authorList>
            <person name="Joergensen T.S."/>
            <person name="Alvarez Arevalo M."/>
            <person name="Sterndorff E.B."/>
            <person name="Faurdal D."/>
            <person name="Vuksanovic O."/>
            <person name="Mourched A.-S."/>
            <person name="Charusanti P."/>
            <person name="Shaw S."/>
            <person name="Blin K."/>
            <person name="Weber T."/>
        </authorList>
    </citation>
    <scope>NUCLEOTIDE SEQUENCE</scope>
    <source>
        <strain evidence="1">NBC 01771</strain>
    </source>
</reference>
<name>A0ACD4ZIM8_9ACTN</name>